<feature type="region of interest" description="Disordered" evidence="11">
    <location>
        <begin position="232"/>
        <end position="252"/>
    </location>
</feature>
<evidence type="ECO:0000256" key="3">
    <source>
        <dbReference type="ARBA" id="ARBA00022475"/>
    </source>
</evidence>
<keyword evidence="16" id="KW-1185">Reference proteome</keyword>
<keyword evidence="6" id="KW-0805">Transcription regulation</keyword>
<evidence type="ECO:0000256" key="8">
    <source>
        <dbReference type="ARBA" id="ARBA00023163"/>
    </source>
</evidence>
<evidence type="ECO:0000256" key="11">
    <source>
        <dbReference type="SAM" id="MobiDB-lite"/>
    </source>
</evidence>
<feature type="domain" description="Anti-sigma K factor RskA C-terminal" evidence="13">
    <location>
        <begin position="100"/>
        <end position="246"/>
    </location>
</feature>
<dbReference type="GO" id="GO:0016989">
    <property type="term" value="F:sigma factor antagonist activity"/>
    <property type="evidence" value="ECO:0007669"/>
    <property type="project" value="TreeGrafter"/>
</dbReference>
<evidence type="ECO:0000256" key="1">
    <source>
        <dbReference type="ARBA" id="ARBA00004167"/>
    </source>
</evidence>
<protein>
    <recommendedName>
        <fullName evidence="10">Regulator of SigK</fullName>
    </recommendedName>
    <alternativeName>
        <fullName evidence="9">Sigma-K anti-sigma factor RskA</fullName>
    </alternativeName>
</protein>
<dbReference type="InterPro" id="IPR041916">
    <property type="entry name" value="Anti_sigma_zinc_sf"/>
</dbReference>
<evidence type="ECO:0000313" key="15">
    <source>
        <dbReference type="EMBL" id="MBB5067683.1"/>
    </source>
</evidence>
<dbReference type="GO" id="GO:0006417">
    <property type="term" value="P:regulation of translation"/>
    <property type="evidence" value="ECO:0007669"/>
    <property type="project" value="TreeGrafter"/>
</dbReference>
<evidence type="ECO:0000256" key="4">
    <source>
        <dbReference type="ARBA" id="ARBA00022692"/>
    </source>
</evidence>
<evidence type="ECO:0000259" key="14">
    <source>
        <dbReference type="Pfam" id="PF13490"/>
    </source>
</evidence>
<reference evidence="15 16" key="1">
    <citation type="submission" date="2020-08" db="EMBL/GenBank/DDBJ databases">
        <title>Sequencing the genomes of 1000 actinobacteria strains.</title>
        <authorList>
            <person name="Klenk H.-P."/>
        </authorList>
    </citation>
    <scope>NUCLEOTIDE SEQUENCE [LARGE SCALE GENOMIC DNA]</scope>
    <source>
        <strain evidence="15 16">DSM 45582</strain>
    </source>
</reference>
<evidence type="ECO:0000256" key="5">
    <source>
        <dbReference type="ARBA" id="ARBA00022989"/>
    </source>
</evidence>
<dbReference type="PANTHER" id="PTHR37461:SF1">
    <property type="entry name" value="ANTI-SIGMA-K FACTOR RSKA"/>
    <property type="match status" value="1"/>
</dbReference>
<comment type="caution">
    <text evidence="15">The sequence shown here is derived from an EMBL/GenBank/DDBJ whole genome shotgun (WGS) entry which is preliminary data.</text>
</comment>
<evidence type="ECO:0000256" key="6">
    <source>
        <dbReference type="ARBA" id="ARBA00023015"/>
    </source>
</evidence>
<dbReference type="Pfam" id="PF13490">
    <property type="entry name" value="zf-HC2"/>
    <property type="match status" value="1"/>
</dbReference>
<dbReference type="Pfam" id="PF10099">
    <property type="entry name" value="RskA_C"/>
    <property type="match status" value="1"/>
</dbReference>
<dbReference type="RefSeq" id="WP_184484758.1">
    <property type="nucleotide sequence ID" value="NZ_JACHIV010000001.1"/>
</dbReference>
<dbReference type="Proteomes" id="UP000580474">
    <property type="component" value="Unassembled WGS sequence"/>
</dbReference>
<feature type="transmembrane region" description="Helical" evidence="12">
    <location>
        <begin position="97"/>
        <end position="117"/>
    </location>
</feature>
<evidence type="ECO:0000256" key="10">
    <source>
        <dbReference type="ARBA" id="ARBA00030803"/>
    </source>
</evidence>
<proteinExistence type="predicted"/>
<evidence type="ECO:0000256" key="12">
    <source>
        <dbReference type="SAM" id="Phobius"/>
    </source>
</evidence>
<dbReference type="InterPro" id="IPR018764">
    <property type="entry name" value="RskA_C"/>
</dbReference>
<keyword evidence="8" id="KW-0804">Transcription</keyword>
<gene>
    <name evidence="15" type="ORF">BJ969_000771</name>
</gene>
<dbReference type="InterPro" id="IPR051474">
    <property type="entry name" value="Anti-sigma-K/W_factor"/>
</dbReference>
<organism evidence="15 16">
    <name type="scientific">Saccharopolyspora gloriosae</name>
    <dbReference type="NCBI Taxonomy" id="455344"/>
    <lineage>
        <taxon>Bacteria</taxon>
        <taxon>Bacillati</taxon>
        <taxon>Actinomycetota</taxon>
        <taxon>Actinomycetes</taxon>
        <taxon>Pseudonocardiales</taxon>
        <taxon>Pseudonocardiaceae</taxon>
        <taxon>Saccharopolyspora</taxon>
    </lineage>
</organism>
<evidence type="ECO:0000259" key="13">
    <source>
        <dbReference type="Pfam" id="PF10099"/>
    </source>
</evidence>
<dbReference type="Gene3D" id="1.10.10.1320">
    <property type="entry name" value="Anti-sigma factor, zinc-finger domain"/>
    <property type="match status" value="1"/>
</dbReference>
<accession>A0A840NBG1</accession>
<dbReference type="AlphaFoldDB" id="A0A840NBG1"/>
<dbReference type="InterPro" id="IPR027383">
    <property type="entry name" value="Znf_put"/>
</dbReference>
<feature type="domain" description="Putative zinc-finger" evidence="14">
    <location>
        <begin position="10"/>
        <end position="36"/>
    </location>
</feature>
<keyword evidence="5 12" id="KW-1133">Transmembrane helix</keyword>
<evidence type="ECO:0000313" key="16">
    <source>
        <dbReference type="Proteomes" id="UP000580474"/>
    </source>
</evidence>
<comment type="subcellular location">
    <subcellularLocation>
        <location evidence="2">Cell membrane</location>
    </subcellularLocation>
    <subcellularLocation>
        <location evidence="1">Membrane</location>
        <topology evidence="1">Single-pass membrane protein</topology>
    </subcellularLocation>
</comment>
<keyword evidence="3" id="KW-1003">Cell membrane</keyword>
<name>A0A840NBG1_9PSEU</name>
<keyword evidence="7 12" id="KW-0472">Membrane</keyword>
<dbReference type="GO" id="GO:0005886">
    <property type="term" value="C:plasma membrane"/>
    <property type="evidence" value="ECO:0007669"/>
    <property type="project" value="UniProtKB-SubCell"/>
</dbReference>
<dbReference type="EMBL" id="JACHIV010000001">
    <property type="protein sequence ID" value="MBB5067683.1"/>
    <property type="molecule type" value="Genomic_DNA"/>
</dbReference>
<evidence type="ECO:0000256" key="2">
    <source>
        <dbReference type="ARBA" id="ARBA00004236"/>
    </source>
</evidence>
<dbReference type="PANTHER" id="PTHR37461">
    <property type="entry name" value="ANTI-SIGMA-K FACTOR RSKA"/>
    <property type="match status" value="1"/>
</dbReference>
<evidence type="ECO:0000256" key="7">
    <source>
        <dbReference type="ARBA" id="ARBA00023136"/>
    </source>
</evidence>
<evidence type="ECO:0000256" key="9">
    <source>
        <dbReference type="ARBA" id="ARBA00029829"/>
    </source>
</evidence>
<keyword evidence="4 12" id="KW-0812">Transmembrane</keyword>
<sequence length="252" mass="26378">MSSELATLTGAYVVNALPDDERAEFEVHLTTCEDCRLEVGELREAAARLGAAEHTAPPDELKQRVLAEISQTRQDPPPPVLARTGRRRTHLPWGTRLSVAAAAVGVALAAVFGIVAVRAQQELDATRDRMIAAGERGAEISAVLQSPDARVINAPGPDGMRATTVLSAQQGKAMFMTTGMAPAPGDRVYQLWFIEPGGTATSAGLLTAPTADRTEPLIAAMPANTAQLGITIEPPGGSPSPTTTPIMTLPTT</sequence>